<name>D8TPW2_VOLCA</name>
<evidence type="ECO:0000313" key="7">
    <source>
        <dbReference type="EMBL" id="EFJ50430.1"/>
    </source>
</evidence>
<organism evidence="8">
    <name type="scientific">Volvox carteri f. nagariensis</name>
    <dbReference type="NCBI Taxonomy" id="3068"/>
    <lineage>
        <taxon>Eukaryota</taxon>
        <taxon>Viridiplantae</taxon>
        <taxon>Chlorophyta</taxon>
        <taxon>core chlorophytes</taxon>
        <taxon>Chlorophyceae</taxon>
        <taxon>CS clade</taxon>
        <taxon>Chlamydomonadales</taxon>
        <taxon>Volvocaceae</taxon>
        <taxon>Volvox</taxon>
    </lineage>
</organism>
<dbReference type="STRING" id="3068.D8TPW2"/>
<protein>
    <recommendedName>
        <fullName evidence="6">TFIIS central domain-containing protein</fullName>
    </recommendedName>
</protein>
<dbReference type="PANTHER" id="PTHR11477:SF0">
    <property type="entry name" value="IP08861P-RELATED"/>
    <property type="match status" value="1"/>
</dbReference>
<feature type="compositionally biased region" description="Gly residues" evidence="5">
    <location>
        <begin position="353"/>
        <end position="363"/>
    </location>
</feature>
<keyword evidence="8" id="KW-1185">Reference proteome</keyword>
<dbReference type="GO" id="GO:0008270">
    <property type="term" value="F:zinc ion binding"/>
    <property type="evidence" value="ECO:0007669"/>
    <property type="project" value="UniProtKB-KW"/>
</dbReference>
<feature type="region of interest" description="Disordered" evidence="5">
    <location>
        <begin position="353"/>
        <end position="405"/>
    </location>
</feature>
<dbReference type="Pfam" id="PF07500">
    <property type="entry name" value="TFIIS_M"/>
    <property type="match status" value="1"/>
</dbReference>
<feature type="compositionally biased region" description="Pro residues" evidence="5">
    <location>
        <begin position="1178"/>
        <end position="1202"/>
    </location>
</feature>
<keyword evidence="1" id="KW-0479">Metal-binding</keyword>
<sequence length="1482" mass="151908">MATRERRVSRPPLRFVQDATIPCQNAEYWEQGRRRDNRPVRQVYKLLKQKDIRKDLAGQEVHVYWPEDQQWYRANVEEVKPFANAKVLMAAEVSCKCTLAPTRVKVTIQQSEQPSAYLHYPDTDEYEDVNLNELVESKQIAVIENKSFYAKLKRDEIPVNAADRLTAVYEDDDGCSGDTAAYDDVGSDESEGDGSEIEKTKRSWFGAIGPKQGCQDFDELQQLRNLTGMPNGQQAVTRVETKVGAPGPHPHLRQPHGNGTAVQGTPGGAAGDALAADNDMAEAEAFKNSLMNALMHTFGGGPPSTMIPTPGGIMIPTPGPAGGAVAAAAAAGTVGVAGGHAPMIMIPTPGGAAGGAAGSGGNMPGEAPGSARGSGSGGHLRGERHGGGLRTQASLPSAGSVGNDDEVRSKVREQLASALQRALDELKAEGYTEALPDPAAVAADVETELYKLHDNSVSKDYKAKFRSLSFNLRDNGNPELRARVLRGELPPPRLVTLGPAELARKELSEWRQKRQEEAAKMVFLDAGFHGGDATGAARRLSSGMPRATAVGGGDGAAPAELGRRMSTEAGMDGLPVAPPGTAAAAAAAAAGSSPAKRTVLRAALPAAATTGDETPPRADQDGDAPYDPDKYDEPYDPEAQQPDDDDANLPKYDPFDGSEPPPPPASQPAVVNASAAAGTAYAGATAKSVSIASLRAAPAATAAAAAAAGGADRPGSQPSPLRSPPAPATAAATAAAVTDLAPVIQRQQPGEGPLPDLPLDSVGETLWSGVMRCPGATSDNLVPVEVSYLGGSGRLGPMLRCSEPPTELLVKGQVKMARVEQFFEDLRRSRSRTITLALVRPLSFEEAVAAGMTEAANAMAAGRVGGMAEFVTQHRSRAGLATPQAALEAYLVTRGSLAARLLKTARVVCPATQLALLPEDIGDEQLLLALVHPRSWEAPPHALVAPPPPPPPPSVHHHHHHHQHQEHHPHQHHGQSFALGQQGLEQPAAAPPPLEIDFNGLAAAAAAAGLLTPPPGAPTAVPAGVPPAAAAPRPAADGGGGLPIDLGALSDLAAALGIPGTGTAAPHSEAAAPPPQAAAAAPPPPAAVIVDAPGGAAAPATQLVTVVMQNPDGTLAIVAMPPGTAPPGGPPAAGPPPAVLLQPPPPPQAALGPPPGPGGAPSYPLQGPQGTHPDHPGMLPPPYLPPPGAPPPAGPYGEPPPPPHEHYPGGHGPPPHGRYGEPPPPINNSIHRSRRTMEDRRRRTTTTINTTINRRRQGMVAAVTRGLHRRRTGRHVTVLKDGRCRTTRRLEMVPTAADQEGTTTRTITAAARQAPMMGLIRRTAEVLQGEAAAAVAAAAAARPEVNGVAAAANKAGGVAAVAAVAVVAEPTRTAAAAAAVAVTGTRGIAAIGVGPMTAAATEVAAVAAAAAVEIELIGPAAAAAAATGGIGRAGDLNGVVGSGPEIASVWVPPAVRTHTIPAKDGAVRHRMRFDDSPLRGVT</sequence>
<dbReference type="PANTHER" id="PTHR11477">
    <property type="entry name" value="TRANSCRIPTION FACTOR S-II ZINC FINGER DOMAIN-CONTAINING PROTEIN"/>
    <property type="match status" value="1"/>
</dbReference>
<dbReference type="InterPro" id="IPR003618">
    <property type="entry name" value="TFIIS_cen_dom"/>
</dbReference>
<feature type="region of interest" description="Disordered" evidence="5">
    <location>
        <begin position="1118"/>
        <end position="1245"/>
    </location>
</feature>
<gene>
    <name evidence="7" type="ORF">VOLCADRAFT_88764</name>
</gene>
<feature type="compositionally biased region" description="Pro residues" evidence="5">
    <location>
        <begin position="945"/>
        <end position="954"/>
    </location>
</feature>
<reference evidence="7 8" key="1">
    <citation type="journal article" date="2010" name="Science">
        <title>Genomic analysis of organismal complexity in the multicellular green alga Volvox carteri.</title>
        <authorList>
            <person name="Prochnik S.E."/>
            <person name="Umen J."/>
            <person name="Nedelcu A.M."/>
            <person name="Hallmann A."/>
            <person name="Miller S.M."/>
            <person name="Nishii I."/>
            <person name="Ferris P."/>
            <person name="Kuo A."/>
            <person name="Mitros T."/>
            <person name="Fritz-Laylin L.K."/>
            <person name="Hellsten U."/>
            <person name="Chapman J."/>
            <person name="Simakov O."/>
            <person name="Rensing S.A."/>
            <person name="Terry A."/>
            <person name="Pangilinan J."/>
            <person name="Kapitonov V."/>
            <person name="Jurka J."/>
            <person name="Salamov A."/>
            <person name="Shapiro H."/>
            <person name="Schmutz J."/>
            <person name="Grimwood J."/>
            <person name="Lindquist E."/>
            <person name="Lucas S."/>
            <person name="Grigoriev I.V."/>
            <person name="Schmitt R."/>
            <person name="Kirk D."/>
            <person name="Rokhsar D.S."/>
        </authorList>
    </citation>
    <scope>NUCLEOTIDE SEQUENCE [LARGE SCALE GENOMIC DNA]</scope>
    <source>
        <strain evidence="8">f. Nagariensis / Eve</strain>
    </source>
</reference>
<feature type="compositionally biased region" description="Pro residues" evidence="5">
    <location>
        <begin position="1072"/>
        <end position="1085"/>
    </location>
</feature>
<evidence type="ECO:0000313" key="8">
    <source>
        <dbReference type="Proteomes" id="UP000001058"/>
    </source>
</evidence>
<feature type="region of interest" description="Disordered" evidence="5">
    <location>
        <begin position="536"/>
        <end position="560"/>
    </location>
</feature>
<dbReference type="KEGG" id="vcn:VOLCADRAFT_88764"/>
<dbReference type="SMART" id="SM00510">
    <property type="entry name" value="TFS2M"/>
    <property type="match status" value="1"/>
</dbReference>
<feature type="compositionally biased region" description="Pro residues" evidence="5">
    <location>
        <begin position="1123"/>
        <end position="1158"/>
    </location>
</feature>
<dbReference type="SUPFAM" id="SSF46942">
    <property type="entry name" value="Elongation factor TFIIS domain 2"/>
    <property type="match status" value="1"/>
</dbReference>
<feature type="region of interest" description="Disordered" evidence="5">
    <location>
        <begin position="606"/>
        <end position="671"/>
    </location>
</feature>
<dbReference type="eggNOG" id="KOG1634">
    <property type="taxonomic scope" value="Eukaryota"/>
</dbReference>
<dbReference type="GO" id="GO:0006351">
    <property type="term" value="P:DNA-templated transcription"/>
    <property type="evidence" value="ECO:0007669"/>
    <property type="project" value="InterPro"/>
</dbReference>
<dbReference type="GO" id="GO:0005634">
    <property type="term" value="C:nucleus"/>
    <property type="evidence" value="ECO:0007669"/>
    <property type="project" value="TreeGrafter"/>
</dbReference>
<feature type="region of interest" description="Disordered" evidence="5">
    <location>
        <begin position="940"/>
        <end position="975"/>
    </location>
</feature>
<accession>D8TPW2</accession>
<feature type="region of interest" description="Disordered" evidence="5">
    <location>
        <begin position="1063"/>
        <end position="1085"/>
    </location>
</feature>
<evidence type="ECO:0000256" key="2">
    <source>
        <dbReference type="ARBA" id="ARBA00022771"/>
    </source>
</evidence>
<keyword evidence="2" id="KW-0863">Zinc-finger</keyword>
<dbReference type="InParanoid" id="D8TPW2"/>
<feature type="region of interest" description="Disordered" evidence="5">
    <location>
        <begin position="244"/>
        <end position="271"/>
    </location>
</feature>
<keyword evidence="4" id="KW-0539">Nucleus</keyword>
<feature type="compositionally biased region" description="Pro residues" evidence="5">
    <location>
        <begin position="1211"/>
        <end position="1226"/>
    </location>
</feature>
<dbReference type="EMBL" id="GL378331">
    <property type="protein sequence ID" value="EFJ50430.1"/>
    <property type="molecule type" value="Genomic_DNA"/>
</dbReference>
<dbReference type="Proteomes" id="UP000001058">
    <property type="component" value="Unassembled WGS sequence"/>
</dbReference>
<feature type="domain" description="TFIIS central" evidence="6">
    <location>
        <begin position="407"/>
        <end position="530"/>
    </location>
</feature>
<dbReference type="OrthoDB" id="44867at2759"/>
<evidence type="ECO:0000256" key="5">
    <source>
        <dbReference type="SAM" id="MobiDB-lite"/>
    </source>
</evidence>
<dbReference type="InterPro" id="IPR036575">
    <property type="entry name" value="TFIIS_cen_dom_sf"/>
</dbReference>
<evidence type="ECO:0000256" key="1">
    <source>
        <dbReference type="ARBA" id="ARBA00022723"/>
    </source>
</evidence>
<dbReference type="Gene3D" id="1.10.472.30">
    <property type="entry name" value="Transcription elongation factor S-II, central domain"/>
    <property type="match status" value="1"/>
</dbReference>
<proteinExistence type="predicted"/>
<evidence type="ECO:0000256" key="3">
    <source>
        <dbReference type="ARBA" id="ARBA00022833"/>
    </source>
</evidence>
<feature type="compositionally biased region" description="Basic residues" evidence="5">
    <location>
        <begin position="955"/>
        <end position="973"/>
    </location>
</feature>
<evidence type="ECO:0000259" key="6">
    <source>
        <dbReference type="PROSITE" id="PS51321"/>
    </source>
</evidence>
<dbReference type="GeneID" id="9624724"/>
<feature type="region of interest" description="Disordered" evidence="5">
    <location>
        <begin position="708"/>
        <end position="734"/>
    </location>
</feature>
<evidence type="ECO:0000256" key="4">
    <source>
        <dbReference type="ARBA" id="ARBA00023242"/>
    </source>
</evidence>
<keyword evidence="3" id="KW-0862">Zinc</keyword>
<dbReference type="RefSeq" id="XP_002948555.1">
    <property type="nucleotide sequence ID" value="XM_002948509.1"/>
</dbReference>
<dbReference type="PROSITE" id="PS51321">
    <property type="entry name" value="TFIIS_CENTRAL"/>
    <property type="match status" value="1"/>
</dbReference>